<protein>
    <submittedName>
        <fullName evidence="1">Uncharacterized protein</fullName>
    </submittedName>
</protein>
<reference evidence="1 2" key="1">
    <citation type="submission" date="2016-11" db="EMBL/GenBank/DDBJ databases">
        <title>Paenibacillus species isolates.</title>
        <authorList>
            <person name="Beno S.M."/>
        </authorList>
    </citation>
    <scope>NUCLEOTIDE SEQUENCE [LARGE SCALE GENOMIC DNA]</scope>
    <source>
        <strain evidence="1 2">FSL R5-0378</strain>
    </source>
</reference>
<gene>
    <name evidence="1" type="ORF">BK138_13930</name>
</gene>
<accession>A0A1R1ER87</accession>
<keyword evidence="2" id="KW-1185">Reference proteome</keyword>
<evidence type="ECO:0000313" key="1">
    <source>
        <dbReference type="EMBL" id="OMF54289.1"/>
    </source>
</evidence>
<dbReference type="RefSeq" id="WP_076170194.1">
    <property type="nucleotide sequence ID" value="NZ_MRTP01000003.1"/>
</dbReference>
<comment type="caution">
    <text evidence="1">The sequence shown here is derived from an EMBL/GenBank/DDBJ whole genome shotgun (WGS) entry which is preliminary data.</text>
</comment>
<dbReference type="AlphaFoldDB" id="A0A1R1ER87"/>
<dbReference type="EMBL" id="MRTP01000003">
    <property type="protein sequence ID" value="OMF54289.1"/>
    <property type="molecule type" value="Genomic_DNA"/>
</dbReference>
<organism evidence="1 2">
    <name type="scientific">Paenibacillus rhizosphaerae</name>
    <dbReference type="NCBI Taxonomy" id="297318"/>
    <lineage>
        <taxon>Bacteria</taxon>
        <taxon>Bacillati</taxon>
        <taxon>Bacillota</taxon>
        <taxon>Bacilli</taxon>
        <taxon>Bacillales</taxon>
        <taxon>Paenibacillaceae</taxon>
        <taxon>Paenibacillus</taxon>
    </lineage>
</organism>
<dbReference type="STRING" id="297318.BK138_13930"/>
<name>A0A1R1ER87_9BACL</name>
<proteinExistence type="predicted"/>
<dbReference type="Proteomes" id="UP000187172">
    <property type="component" value="Unassembled WGS sequence"/>
</dbReference>
<sequence>MDTFNDADDRKDWVNKDVYGVLRKEMEVDSDVNEDSNREQQLDDSFQDWYRNIGYWVQQKENMTQVPKANVFDDIPELETE</sequence>
<evidence type="ECO:0000313" key="2">
    <source>
        <dbReference type="Proteomes" id="UP000187172"/>
    </source>
</evidence>